<dbReference type="PRINTS" id="PR00830">
    <property type="entry name" value="ENDOLAPTASE"/>
</dbReference>
<feature type="domain" description="Lon proteolytic" evidence="15">
    <location>
        <begin position="586"/>
        <end position="767"/>
    </location>
</feature>
<evidence type="ECO:0000313" key="17">
    <source>
        <dbReference type="EMBL" id="QIL02560.1"/>
    </source>
</evidence>
<dbReference type="PIRSF" id="PIRSF001174">
    <property type="entry name" value="Lon_proteas"/>
    <property type="match status" value="1"/>
</dbReference>
<evidence type="ECO:0000256" key="4">
    <source>
        <dbReference type="ARBA" id="ARBA00022741"/>
    </source>
</evidence>
<dbReference type="RefSeq" id="WP_166094419.1">
    <property type="nucleotide sequence ID" value="NZ_CP049871.1"/>
</dbReference>
<dbReference type="GO" id="GO:0004176">
    <property type="term" value="F:ATP-dependent peptidase activity"/>
    <property type="evidence" value="ECO:0007669"/>
    <property type="project" value="UniProtKB-UniRule"/>
</dbReference>
<dbReference type="Pfam" id="PF00004">
    <property type="entry name" value="AAA"/>
    <property type="match status" value="1"/>
</dbReference>
<dbReference type="InterPro" id="IPR003959">
    <property type="entry name" value="ATPase_AAA_core"/>
</dbReference>
<dbReference type="AlphaFoldDB" id="A0A6G7ZNT0"/>
<evidence type="ECO:0000256" key="11">
    <source>
        <dbReference type="PIRNR" id="PIRNR001174"/>
    </source>
</evidence>
<dbReference type="Pfam" id="PF05362">
    <property type="entry name" value="Lon_C"/>
    <property type="match status" value="1"/>
</dbReference>
<keyword evidence="2 10" id="KW-0963">Cytoplasm</keyword>
<evidence type="ECO:0000256" key="1">
    <source>
        <dbReference type="ARBA" id="ARBA00004496"/>
    </source>
</evidence>
<feature type="active site" evidence="10 12">
    <location>
        <position position="673"/>
    </location>
</feature>
<dbReference type="EC" id="3.4.21.53" evidence="10 11"/>
<dbReference type="InterPro" id="IPR046336">
    <property type="entry name" value="Lon_prtase_N_sf"/>
</dbReference>
<dbReference type="EMBL" id="CP049871">
    <property type="protein sequence ID" value="QIL02560.1"/>
    <property type="molecule type" value="Genomic_DNA"/>
</dbReference>
<dbReference type="NCBIfam" id="NF008053">
    <property type="entry name" value="PRK10787.1"/>
    <property type="match status" value="1"/>
</dbReference>
<keyword evidence="6 10" id="KW-0720">Serine protease</keyword>
<feature type="active site" evidence="10 12">
    <location>
        <position position="716"/>
    </location>
</feature>
<evidence type="ECO:0000256" key="9">
    <source>
        <dbReference type="ARBA" id="ARBA00050665"/>
    </source>
</evidence>
<dbReference type="InterPro" id="IPR014721">
    <property type="entry name" value="Ribsml_uS5_D2-typ_fold_subgr"/>
</dbReference>
<keyword evidence="4 10" id="KW-0547">Nucleotide-binding</keyword>
<evidence type="ECO:0000256" key="10">
    <source>
        <dbReference type="HAMAP-Rule" id="MF_01973"/>
    </source>
</evidence>
<dbReference type="Pfam" id="PF02190">
    <property type="entry name" value="LON_substr_bdg"/>
    <property type="match status" value="1"/>
</dbReference>
<dbReference type="Gene3D" id="1.20.58.1480">
    <property type="match status" value="1"/>
</dbReference>
<dbReference type="InterPro" id="IPR027543">
    <property type="entry name" value="Lon_bac"/>
</dbReference>
<dbReference type="InterPro" id="IPR054594">
    <property type="entry name" value="Lon_lid"/>
</dbReference>
<keyword evidence="18" id="KW-1185">Reference proteome</keyword>
<dbReference type="SUPFAM" id="SSF88697">
    <property type="entry name" value="PUA domain-like"/>
    <property type="match status" value="1"/>
</dbReference>
<comment type="subunit">
    <text evidence="10 11">Homohexamer. Organized in a ring with a central cavity.</text>
</comment>
<evidence type="ECO:0000259" key="16">
    <source>
        <dbReference type="PROSITE" id="PS51787"/>
    </source>
</evidence>
<dbReference type="NCBIfam" id="TIGR00763">
    <property type="entry name" value="lon"/>
    <property type="match status" value="1"/>
</dbReference>
<feature type="binding site" evidence="10 13">
    <location>
        <begin position="351"/>
        <end position="358"/>
    </location>
    <ligand>
        <name>ATP</name>
        <dbReference type="ChEBI" id="CHEBI:30616"/>
    </ligand>
</feature>
<dbReference type="Gene3D" id="3.40.50.300">
    <property type="entry name" value="P-loop containing nucleotide triphosphate hydrolases"/>
    <property type="match status" value="1"/>
</dbReference>
<dbReference type="SMART" id="SM00382">
    <property type="entry name" value="AAA"/>
    <property type="match status" value="1"/>
</dbReference>
<evidence type="ECO:0000256" key="6">
    <source>
        <dbReference type="ARBA" id="ARBA00022825"/>
    </source>
</evidence>
<evidence type="ECO:0000256" key="8">
    <source>
        <dbReference type="ARBA" id="ARBA00023016"/>
    </source>
</evidence>
<dbReference type="HAMAP" id="MF_01973">
    <property type="entry name" value="lon_bact"/>
    <property type="match status" value="1"/>
</dbReference>
<evidence type="ECO:0000256" key="2">
    <source>
        <dbReference type="ARBA" id="ARBA00022490"/>
    </source>
</evidence>
<evidence type="ECO:0000313" key="18">
    <source>
        <dbReference type="Proteomes" id="UP000502502"/>
    </source>
</evidence>
<dbReference type="Gene3D" id="3.30.230.10">
    <property type="match status" value="1"/>
</dbReference>
<sequence>MTRTLPLLPLRDIVVFPQRIVPLFVGRAKSVAALEAAMGADKELFLVAQLDPSEDDPDRDALYDLGVVATAMQLLKLPDGTVRVLVEGVRRARLTAIVEQDGFMAAEVEDVAEEAADGPEAQALMRSVVDQFENYAKLNKRLPPETGIQLAEIGDASVLADAVASNLSVKVADKQALLGELNPARRLEMVFAFMEGELGVLQVEKKIRSRVKRQMEKTQREYYLNEQLKAIQRELGNESEEGGDELVELAAKIRKTKLSKEARTKANVELKKLKAMAPMSAEATVARNYLDVLLSLPWGKKSRVKKDIAEAQAILDEDHYGLEKVKERIVEYLAVQARTNKLKGPILCLVGPPGVGKTSLGRSIARATGREFVRQSLGGVRDEAEIRGHRRTYIGSLPGKVISNLKKAGTSNPLFLLDEIDKLGQDFRGDPASALLEVLDPEQNSKFQDHYLELDYDLSDVMFVTTANSLDMPQPLLDRMEIIRLEGYTEDEKVEIAKRHLMPKQVEAHGLKPNELTITDDGLRGILRHYTREAGVRTLERELAKIARKSLRRILENKTDSVTVTDENLGEFLGVTRYRYGMSEEEDQIGAVTGLAWTEVGGELLTIEAVTVPGKGQIKTTGKLGDVMQESIQAAMSFVKARSPSYGVKPSVFARKDIHIHLPEGAVPKDGPSAGIGMVTAMISTLTGIPVRRDVAMTGEVTLRGRVLPIGGLKEKLLAALRAGIKTVLIPAENEKDLVEIPAAVTASLEIIPVSHVDEVIPIAMTEPMRPIEWTDADEHAAEALHVPVGDNPVGVRH</sequence>
<dbReference type="InterPro" id="IPR008269">
    <property type="entry name" value="Lon_proteolytic"/>
</dbReference>
<dbReference type="Proteomes" id="UP000502502">
    <property type="component" value="Chromosome"/>
</dbReference>
<organism evidence="17 18">
    <name type="scientific">Sphingomonas sinipercae</name>
    <dbReference type="NCBI Taxonomy" id="2714944"/>
    <lineage>
        <taxon>Bacteria</taxon>
        <taxon>Pseudomonadati</taxon>
        <taxon>Pseudomonadota</taxon>
        <taxon>Alphaproteobacteria</taxon>
        <taxon>Sphingomonadales</taxon>
        <taxon>Sphingomonadaceae</taxon>
        <taxon>Sphingomonas</taxon>
    </lineage>
</organism>
<dbReference type="FunFam" id="1.20.5.5270:FF:000002">
    <property type="entry name" value="Lon protease homolog"/>
    <property type="match status" value="1"/>
</dbReference>
<dbReference type="Gene3D" id="1.10.8.60">
    <property type="match status" value="1"/>
</dbReference>
<evidence type="ECO:0000256" key="13">
    <source>
        <dbReference type="PIRSR" id="PIRSR001174-2"/>
    </source>
</evidence>
<dbReference type="FunFam" id="3.40.50.300:FF:000021">
    <property type="entry name" value="Lon protease homolog"/>
    <property type="match status" value="1"/>
</dbReference>
<keyword evidence="5 10" id="KW-0378">Hydrolase</keyword>
<accession>A0A6G7ZNT0</accession>
<evidence type="ECO:0000256" key="7">
    <source>
        <dbReference type="ARBA" id="ARBA00022840"/>
    </source>
</evidence>
<comment type="subcellular location">
    <subcellularLocation>
        <location evidence="1 10 11">Cytoplasm</location>
    </subcellularLocation>
</comment>
<dbReference type="InterPro" id="IPR015947">
    <property type="entry name" value="PUA-like_sf"/>
</dbReference>
<dbReference type="PROSITE" id="PS51787">
    <property type="entry name" value="LON_N"/>
    <property type="match status" value="1"/>
</dbReference>
<comment type="function">
    <text evidence="10">ATP-dependent serine protease that mediates the selective degradation of mutant and abnormal proteins as well as certain short-lived regulatory proteins. Required for cellular homeostasis and for survival from DNA damage and developmental changes induced by stress. Degrades polypeptides processively to yield small peptide fragments that are 5 to 10 amino acids long. Binds to DNA in a double-stranded, site-specific manner.</text>
</comment>
<comment type="catalytic activity">
    <reaction evidence="9 10 11 14">
        <text>Hydrolysis of proteins in presence of ATP.</text>
        <dbReference type="EC" id="3.4.21.53"/>
    </reaction>
</comment>
<dbReference type="Pfam" id="PF22667">
    <property type="entry name" value="Lon_lid"/>
    <property type="match status" value="1"/>
</dbReference>
<evidence type="ECO:0000256" key="3">
    <source>
        <dbReference type="ARBA" id="ARBA00022670"/>
    </source>
</evidence>
<gene>
    <name evidence="10 17" type="primary">lon</name>
    <name evidence="17" type="ORF">G7078_07000</name>
</gene>
<dbReference type="GO" id="GO:0016887">
    <property type="term" value="F:ATP hydrolysis activity"/>
    <property type="evidence" value="ECO:0007669"/>
    <property type="project" value="UniProtKB-UniRule"/>
</dbReference>
<keyword evidence="8 10" id="KW-0346">Stress response</keyword>
<feature type="domain" description="Lon N-terminal" evidence="16">
    <location>
        <begin position="5"/>
        <end position="198"/>
    </location>
</feature>
<dbReference type="GO" id="GO:0006515">
    <property type="term" value="P:protein quality control for misfolded or incompletely synthesized proteins"/>
    <property type="evidence" value="ECO:0007669"/>
    <property type="project" value="UniProtKB-UniRule"/>
</dbReference>
<dbReference type="InterPro" id="IPR027065">
    <property type="entry name" value="Lon_Prtase"/>
</dbReference>
<dbReference type="PROSITE" id="PS51786">
    <property type="entry name" value="LON_PROTEOLYTIC"/>
    <property type="match status" value="1"/>
</dbReference>
<dbReference type="GO" id="GO:0005737">
    <property type="term" value="C:cytoplasm"/>
    <property type="evidence" value="ECO:0007669"/>
    <property type="project" value="UniProtKB-SubCell"/>
</dbReference>
<evidence type="ECO:0000256" key="12">
    <source>
        <dbReference type="PIRSR" id="PIRSR001174-1"/>
    </source>
</evidence>
<dbReference type="InterPro" id="IPR020568">
    <property type="entry name" value="Ribosomal_Su5_D2-typ_SF"/>
</dbReference>
<keyword evidence="7 10" id="KW-0067">ATP-binding</keyword>
<dbReference type="SUPFAM" id="SSF54211">
    <property type="entry name" value="Ribosomal protein S5 domain 2-like"/>
    <property type="match status" value="1"/>
</dbReference>
<dbReference type="SMART" id="SM00464">
    <property type="entry name" value="LON"/>
    <property type="match status" value="1"/>
</dbReference>
<comment type="similarity">
    <text evidence="10 11 14">Belongs to the peptidase S16 family.</text>
</comment>
<dbReference type="PANTHER" id="PTHR10046">
    <property type="entry name" value="ATP DEPENDENT LON PROTEASE FAMILY MEMBER"/>
    <property type="match status" value="1"/>
</dbReference>
<dbReference type="GO" id="GO:0005524">
    <property type="term" value="F:ATP binding"/>
    <property type="evidence" value="ECO:0007669"/>
    <property type="project" value="UniProtKB-UniRule"/>
</dbReference>
<dbReference type="InterPro" id="IPR027417">
    <property type="entry name" value="P-loop_NTPase"/>
</dbReference>
<name>A0A6G7ZNT0_9SPHN</name>
<dbReference type="GO" id="GO:0004252">
    <property type="term" value="F:serine-type endopeptidase activity"/>
    <property type="evidence" value="ECO:0007669"/>
    <property type="project" value="UniProtKB-UniRule"/>
</dbReference>
<dbReference type="CDD" id="cd19500">
    <property type="entry name" value="RecA-like_Lon"/>
    <property type="match status" value="1"/>
</dbReference>
<dbReference type="InterPro" id="IPR004815">
    <property type="entry name" value="Lon_bac/euk-typ"/>
</dbReference>
<evidence type="ECO:0000256" key="5">
    <source>
        <dbReference type="ARBA" id="ARBA00022801"/>
    </source>
</evidence>
<dbReference type="SUPFAM" id="SSF52540">
    <property type="entry name" value="P-loop containing nucleoside triphosphate hydrolases"/>
    <property type="match status" value="1"/>
</dbReference>
<dbReference type="GO" id="GO:0034605">
    <property type="term" value="P:cellular response to heat"/>
    <property type="evidence" value="ECO:0007669"/>
    <property type="project" value="UniProtKB-UniRule"/>
</dbReference>
<evidence type="ECO:0000259" key="15">
    <source>
        <dbReference type="PROSITE" id="PS51786"/>
    </source>
</evidence>
<dbReference type="Gene3D" id="1.20.5.5270">
    <property type="match status" value="1"/>
</dbReference>
<dbReference type="KEGG" id="ssin:G7078_07000"/>
<dbReference type="InterPro" id="IPR003593">
    <property type="entry name" value="AAA+_ATPase"/>
</dbReference>
<proteinExistence type="evidence at transcript level"/>
<reference evidence="17 18" key="1">
    <citation type="submission" date="2020-03" db="EMBL/GenBank/DDBJ databases">
        <title>Sphingomonas sp. nov., isolated from fish.</title>
        <authorList>
            <person name="Hyun D.-W."/>
            <person name="Bae J.-W."/>
        </authorList>
    </citation>
    <scope>NUCLEOTIDE SEQUENCE [LARGE SCALE GENOMIC DNA]</scope>
    <source>
        <strain evidence="17 18">HDW15C</strain>
    </source>
</reference>
<dbReference type="FunFam" id="3.30.230.10:FF:000010">
    <property type="entry name" value="Lon protease"/>
    <property type="match status" value="1"/>
</dbReference>
<comment type="induction">
    <text evidence="10">By heat shock.</text>
</comment>
<keyword evidence="3 10" id="KW-0645">Protease</keyword>
<dbReference type="InterPro" id="IPR003111">
    <property type="entry name" value="Lon_prtase_N"/>
</dbReference>
<evidence type="ECO:0000256" key="14">
    <source>
        <dbReference type="PROSITE-ProRule" id="PRU01122"/>
    </source>
</evidence>
<protein>
    <recommendedName>
        <fullName evidence="10 11">Lon protease</fullName>
        <ecNumber evidence="10 11">3.4.21.53</ecNumber>
    </recommendedName>
    <alternativeName>
        <fullName evidence="10">ATP-dependent protease La</fullName>
    </alternativeName>
</protein>
<dbReference type="Gene3D" id="2.30.130.40">
    <property type="entry name" value="LON domain-like"/>
    <property type="match status" value="1"/>
</dbReference>
<dbReference type="GO" id="GO:0043565">
    <property type="term" value="F:sequence-specific DNA binding"/>
    <property type="evidence" value="ECO:0007669"/>
    <property type="project" value="UniProtKB-UniRule"/>
</dbReference>